<protein>
    <submittedName>
        <fullName evidence="2">Metallo-beta-lactamase domain-containing protein</fullName>
    </submittedName>
</protein>
<organism evidence="1 2">
    <name type="scientific">Panagrolaimus sp. PS1159</name>
    <dbReference type="NCBI Taxonomy" id="55785"/>
    <lineage>
        <taxon>Eukaryota</taxon>
        <taxon>Metazoa</taxon>
        <taxon>Ecdysozoa</taxon>
        <taxon>Nematoda</taxon>
        <taxon>Chromadorea</taxon>
        <taxon>Rhabditida</taxon>
        <taxon>Tylenchina</taxon>
        <taxon>Panagrolaimomorpha</taxon>
        <taxon>Panagrolaimoidea</taxon>
        <taxon>Panagrolaimidae</taxon>
        <taxon>Panagrolaimus</taxon>
    </lineage>
</organism>
<evidence type="ECO:0000313" key="1">
    <source>
        <dbReference type="Proteomes" id="UP000887580"/>
    </source>
</evidence>
<dbReference type="Proteomes" id="UP000887580">
    <property type="component" value="Unplaced"/>
</dbReference>
<accession>A0AC35ERA0</accession>
<name>A0AC35ERA0_9BILA</name>
<evidence type="ECO:0000313" key="2">
    <source>
        <dbReference type="WBParaSite" id="PS1159_v2.g10095.t1"/>
    </source>
</evidence>
<proteinExistence type="predicted"/>
<reference evidence="2" key="1">
    <citation type="submission" date="2022-11" db="UniProtKB">
        <authorList>
            <consortium name="WormBaseParasite"/>
        </authorList>
    </citation>
    <scope>IDENTIFICATION</scope>
</reference>
<sequence>MASDHGFILEKISLNVFCIKEVITKLFMYFISGEDKSALIDTGSGIKKSLLEFIEEKKLLKPKQKIIVINTHNHAEQTGGNWRFSSIGKIGKAHCVEDLCASAADKKYTRSLDSTFDWQKL</sequence>
<dbReference type="WBParaSite" id="PS1159_v2.g10095.t1">
    <property type="protein sequence ID" value="PS1159_v2.g10095.t1"/>
    <property type="gene ID" value="PS1159_v2.g10095"/>
</dbReference>